<dbReference type="SUPFAM" id="SSF110087">
    <property type="entry name" value="DR1885-like metal-binding protein"/>
    <property type="match status" value="1"/>
</dbReference>
<comment type="caution">
    <text evidence="4">The sequence shown here is derived from an EMBL/GenBank/DDBJ whole genome shotgun (WGS) entry which is preliminary data.</text>
</comment>
<accession>A0A9W6C202</accession>
<evidence type="ECO:0000256" key="1">
    <source>
        <dbReference type="ARBA" id="ARBA00010996"/>
    </source>
</evidence>
<comment type="similarity">
    <text evidence="1">Belongs to the SCO1/2 family.</text>
</comment>
<evidence type="ECO:0000313" key="4">
    <source>
        <dbReference type="EMBL" id="GLC62438.1"/>
    </source>
</evidence>
<evidence type="ECO:0000256" key="2">
    <source>
        <dbReference type="ARBA" id="ARBA00023008"/>
    </source>
</evidence>
<dbReference type="InterPro" id="IPR025668">
    <property type="entry name" value="Tnp_DDE_dom"/>
</dbReference>
<evidence type="ECO:0000259" key="3">
    <source>
        <dbReference type="PROSITE" id="PS51352"/>
    </source>
</evidence>
<dbReference type="Pfam" id="PF02630">
    <property type="entry name" value="SCO1-SenC"/>
    <property type="match status" value="2"/>
</dbReference>
<evidence type="ECO:0000313" key="5">
    <source>
        <dbReference type="Proteomes" id="UP001165080"/>
    </source>
</evidence>
<dbReference type="InterPro" id="IPR013766">
    <property type="entry name" value="Thioredoxin_domain"/>
</dbReference>
<dbReference type="InterPro" id="IPR036182">
    <property type="entry name" value="PCuAC_sf"/>
</dbReference>
<gene>
    <name evidence="4" type="primary">PLESTB003559</name>
    <name evidence="4" type="ORF">PLESTB_001899600</name>
</gene>
<protein>
    <recommendedName>
        <fullName evidence="3">Thioredoxin domain-containing protein</fullName>
    </recommendedName>
</protein>
<dbReference type="Gene3D" id="3.40.30.10">
    <property type="entry name" value="Glutaredoxin"/>
    <property type="match status" value="2"/>
</dbReference>
<dbReference type="PANTHER" id="PTHR12151">
    <property type="entry name" value="ELECTRON TRANSPORT PROTIN SCO1/SENC FAMILY MEMBER"/>
    <property type="match status" value="1"/>
</dbReference>
<keyword evidence="2" id="KW-0186">Copper</keyword>
<dbReference type="Pfam" id="PF13751">
    <property type="entry name" value="DDE_Tnp_1_6"/>
    <property type="match status" value="1"/>
</dbReference>
<feature type="domain" description="Thioredoxin" evidence="3">
    <location>
        <begin position="266"/>
        <end position="454"/>
    </location>
</feature>
<dbReference type="PROSITE" id="PS51352">
    <property type="entry name" value="THIOREDOXIN_2"/>
    <property type="match status" value="1"/>
</dbReference>
<dbReference type="InterPro" id="IPR036249">
    <property type="entry name" value="Thioredoxin-like_sf"/>
</dbReference>
<reference evidence="4 5" key="1">
    <citation type="journal article" date="2023" name="Commun. Biol.">
        <title>Reorganization of the ancestral sex-determining regions during the evolution of trioecy in Pleodorina starrii.</title>
        <authorList>
            <person name="Takahashi K."/>
            <person name="Suzuki S."/>
            <person name="Kawai-Toyooka H."/>
            <person name="Yamamoto K."/>
            <person name="Hamaji T."/>
            <person name="Ootsuki R."/>
            <person name="Yamaguchi H."/>
            <person name="Kawachi M."/>
            <person name="Higashiyama T."/>
            <person name="Nozaki H."/>
        </authorList>
    </citation>
    <scope>NUCLEOTIDE SEQUENCE [LARGE SCALE GENOMIC DNA]</scope>
    <source>
        <strain evidence="4 5">NIES-4479</strain>
    </source>
</reference>
<name>A0A9W6C202_9CHLO</name>
<dbReference type="EMBL" id="BRXU01000065">
    <property type="protein sequence ID" value="GLC62438.1"/>
    <property type="molecule type" value="Genomic_DNA"/>
</dbReference>
<dbReference type="AlphaFoldDB" id="A0A9W6C202"/>
<sequence>MRLTTLQKFLWAAVAVALVAMGAAFLLVDRSPEPIAQAAFRPTFSLPDAGGRLRTPADFEGKHLLVFFGFTNCPDICPTTLAEVAQVMDDLGDQAGEVQPLFISIDPERDREMGLPEYTEAFHPSILGLAGDAAQTRAAAESFRIYYELEANLEALDGQIVTHMKRIFTTLALIAAAGPALACETVTTGPLEVSQAWSRASIGTARPGVVYLTIRNSGTADDALMSITTPAADMPMLHQTVMTDGIASMPHAMEVPVPAGGQVALEPGGYHAMLMDLTQVLEEGETFPVTLTFRDADQSGDTVRPQDWLGRPTMAFFGFTWCPDICPTTLSDISNWLDEIGPDADRMNTVLISVDPERDTPEVLGDYLSNFDPRIDGLTGPLPQIEQAVAGFRASFIKVPQDDGDYTMDHTAGREVTAMMGPRQVSQGQLFYEFSLETMVPSDHLLRAMDRFVDLSCVRSLLAPTYSSTGRPSVDPELMIRMLLVGYCYGIRSERRLCEEVGLNLAYRWFCRLDLTDAVPDHSTFSKNRHGRFRDCDLLRQVFEAVLTRCITEGLVGGRQFGADASLIKADASRYSKIRAEDWSAGDTVTRATQEYLDTLDDTAFGASTSVQPKTLSPTDPAARFTGANGDRPFFAYSTNYLVDLKHAIIVDVEATAPIRQAEVACVREMIVRTEETFGLHPDTLVADTAYGAGDMLGWLVDEQEIEPHIPVFDKTERGDGAFPATAFAFDHAANEYTCPGGKKLKKYWREMRKPRSGVCKDGTTRYYASKHDCSVCPLKPQCTPGAAVRKIARHPHEDARERARQLAKTDAYVASSYARKKVEMLFAHLKRIIRLDRLRLRGPNGAKDEFHLAATVQNLRKLAKLIPMTPKIA</sequence>
<dbReference type="Proteomes" id="UP001165080">
    <property type="component" value="Unassembled WGS sequence"/>
</dbReference>
<dbReference type="InterPro" id="IPR008490">
    <property type="entry name" value="Transposase_InsH_N"/>
</dbReference>
<dbReference type="CDD" id="cd02968">
    <property type="entry name" value="SCO"/>
    <property type="match status" value="2"/>
</dbReference>
<organism evidence="4 5">
    <name type="scientific">Pleodorina starrii</name>
    <dbReference type="NCBI Taxonomy" id="330485"/>
    <lineage>
        <taxon>Eukaryota</taxon>
        <taxon>Viridiplantae</taxon>
        <taxon>Chlorophyta</taxon>
        <taxon>core chlorophytes</taxon>
        <taxon>Chlorophyceae</taxon>
        <taxon>CS clade</taxon>
        <taxon>Chlamydomonadales</taxon>
        <taxon>Volvocaceae</taxon>
        <taxon>Pleodorina</taxon>
    </lineage>
</organism>
<dbReference type="PANTHER" id="PTHR12151:SF25">
    <property type="entry name" value="LINALOOL DEHYDRATASE_ISOMERASE DOMAIN-CONTAINING PROTEIN"/>
    <property type="match status" value="1"/>
</dbReference>
<dbReference type="InterPro" id="IPR003782">
    <property type="entry name" value="SCO1/SenC"/>
</dbReference>
<proteinExistence type="inferred from homology"/>
<dbReference type="Pfam" id="PF05598">
    <property type="entry name" value="DUF772"/>
    <property type="match status" value="1"/>
</dbReference>
<dbReference type="SUPFAM" id="SSF52833">
    <property type="entry name" value="Thioredoxin-like"/>
    <property type="match status" value="2"/>
</dbReference>
<keyword evidence="5" id="KW-1185">Reference proteome</keyword>